<keyword evidence="10" id="KW-1185">Reference proteome</keyword>
<dbReference type="EMBL" id="KL363199">
    <property type="protein sequence ID" value="KFD55580.1"/>
    <property type="molecule type" value="Genomic_DNA"/>
</dbReference>
<evidence type="ECO:0000256" key="7">
    <source>
        <dbReference type="SAM" id="MobiDB-lite"/>
    </source>
</evidence>
<evidence type="ECO:0000256" key="2">
    <source>
        <dbReference type="ARBA" id="ARBA00005726"/>
    </source>
</evidence>
<evidence type="ECO:0000313" key="8">
    <source>
        <dbReference type="EMBL" id="KFD55580.1"/>
    </source>
</evidence>
<feature type="compositionally biased region" description="Acidic residues" evidence="7">
    <location>
        <begin position="11"/>
        <end position="24"/>
    </location>
</feature>
<feature type="compositionally biased region" description="Polar residues" evidence="7">
    <location>
        <begin position="1"/>
        <end position="10"/>
    </location>
</feature>
<dbReference type="InterPro" id="IPR006942">
    <property type="entry name" value="TH1"/>
</dbReference>
<evidence type="ECO:0000313" key="9">
    <source>
        <dbReference type="EMBL" id="KFD62840.1"/>
    </source>
</evidence>
<evidence type="ECO:0000256" key="4">
    <source>
        <dbReference type="ARBA" id="ARBA00023015"/>
    </source>
</evidence>
<name>A0A085N044_9BILA</name>
<dbReference type="GO" id="GO:0003723">
    <property type="term" value="F:RNA binding"/>
    <property type="evidence" value="ECO:0007669"/>
    <property type="project" value="TreeGrafter"/>
</dbReference>
<dbReference type="OrthoDB" id="511287at2759"/>
<proteinExistence type="inferred from homology"/>
<evidence type="ECO:0000256" key="6">
    <source>
        <dbReference type="ARBA" id="ARBA00023242"/>
    </source>
</evidence>
<dbReference type="GO" id="GO:0032021">
    <property type="term" value="C:NELF complex"/>
    <property type="evidence" value="ECO:0007669"/>
    <property type="project" value="TreeGrafter"/>
</dbReference>
<comment type="subcellular location">
    <subcellularLocation>
        <location evidence="1">Nucleus</location>
    </subcellularLocation>
</comment>
<organism evidence="9">
    <name type="scientific">Trichuris suis</name>
    <name type="common">pig whipworm</name>
    <dbReference type="NCBI Taxonomy" id="68888"/>
    <lineage>
        <taxon>Eukaryota</taxon>
        <taxon>Metazoa</taxon>
        <taxon>Ecdysozoa</taxon>
        <taxon>Nematoda</taxon>
        <taxon>Enoplea</taxon>
        <taxon>Dorylaimia</taxon>
        <taxon>Trichinellida</taxon>
        <taxon>Trichuridae</taxon>
        <taxon>Trichuris</taxon>
    </lineage>
</organism>
<keyword evidence="5" id="KW-0804">Transcription</keyword>
<evidence type="ECO:0008006" key="11">
    <source>
        <dbReference type="Google" id="ProtNLM"/>
    </source>
</evidence>
<reference evidence="9 10" key="1">
    <citation type="journal article" date="2014" name="Nat. Genet.">
        <title>Genome and transcriptome of the porcine whipworm Trichuris suis.</title>
        <authorList>
            <person name="Jex A.R."/>
            <person name="Nejsum P."/>
            <person name="Schwarz E.M."/>
            <person name="Hu L."/>
            <person name="Young N.D."/>
            <person name="Hall R.S."/>
            <person name="Korhonen P.K."/>
            <person name="Liao S."/>
            <person name="Thamsborg S."/>
            <person name="Xia J."/>
            <person name="Xu P."/>
            <person name="Wang S."/>
            <person name="Scheerlinck J.P."/>
            <person name="Hofmann A."/>
            <person name="Sternberg P.W."/>
            <person name="Wang J."/>
            <person name="Gasser R.B."/>
        </authorList>
    </citation>
    <scope>NUCLEOTIDE SEQUENCE [LARGE SCALE GENOMIC DNA]</scope>
    <source>
        <strain evidence="9">DCEP-RM93F</strain>
        <strain evidence="8">DCEP-RM93M</strain>
    </source>
</reference>
<keyword evidence="4" id="KW-0805">Transcription regulation</keyword>
<evidence type="ECO:0000256" key="3">
    <source>
        <dbReference type="ARBA" id="ARBA00022491"/>
    </source>
</evidence>
<dbReference type="AlphaFoldDB" id="A0A085N044"/>
<dbReference type="GO" id="GO:0034244">
    <property type="term" value="P:negative regulation of transcription elongation by RNA polymerase II"/>
    <property type="evidence" value="ECO:0007669"/>
    <property type="project" value="TreeGrafter"/>
</dbReference>
<evidence type="ECO:0000313" key="10">
    <source>
        <dbReference type="Proteomes" id="UP000030764"/>
    </source>
</evidence>
<evidence type="ECO:0000256" key="5">
    <source>
        <dbReference type="ARBA" id="ARBA00023163"/>
    </source>
</evidence>
<gene>
    <name evidence="8" type="ORF">M513_03632</name>
    <name evidence="9" type="ORF">M514_03632</name>
</gene>
<dbReference type="Proteomes" id="UP000030758">
    <property type="component" value="Unassembled WGS sequence"/>
</dbReference>
<dbReference type="PANTHER" id="PTHR12144:SF0">
    <property type="entry name" value="NEGATIVE ELONGATION FACTOR C_D"/>
    <property type="match status" value="1"/>
</dbReference>
<feature type="region of interest" description="Disordered" evidence="7">
    <location>
        <begin position="1"/>
        <end position="28"/>
    </location>
</feature>
<protein>
    <recommendedName>
        <fullName evidence="11">Negative elongation factor D</fullName>
    </recommendedName>
</protein>
<dbReference type="PANTHER" id="PTHR12144">
    <property type="entry name" value="NEGATIVE ELONGATION FACTOR D"/>
    <property type="match status" value="1"/>
</dbReference>
<keyword evidence="6" id="KW-0539">Nucleus</keyword>
<comment type="similarity">
    <text evidence="2">Belongs to the NELF-D family.</text>
</comment>
<dbReference type="EMBL" id="KL367586">
    <property type="protein sequence ID" value="KFD62840.1"/>
    <property type="molecule type" value="Genomic_DNA"/>
</dbReference>
<accession>A0A085N044</accession>
<dbReference type="Pfam" id="PF04858">
    <property type="entry name" value="TH1"/>
    <property type="match status" value="1"/>
</dbReference>
<sequence length="586" mass="67802">MEKMSDSSQSDCDDGWCDTEDVESQDSALTPEEVIEQCRSLCCARDYVLEPAVQNTIKRYLDAGGNWDEMVALLAAGYEGYPQLCNLLAEWLVLLGDDVEELKELFENRLDEFISQQFDPRKADTIFHQQSDESKIQWLADLISNPSSRRMVLDLAERFPDCLLLNFGVKLMADAGYLHEISSKVATSLEQQEIFTRVLSASIVDLLDYKPDTDAYRKTLDSMKEVVCCGEHTYLLTQWLLHVISVKETRYFGFLRRLIHEFRWTCQENKRDCVNLTIALYASTNNYEDEVLDAMRSILSRNQLNAADVVVLFDAYHGRKAPPVELIRDPVFIELLLESLFSYKSTLQEDLVPKYIYLLAFASVMVEAKGKGRPKRMQMDPIEELNYCRTQLTEMRFTLFTSSTTNLWLDLNLIFSSLRQPAVAAGVFHWVRSVVLEADFYQRHTEALPIHFIFLDEIATLHSYFHRKTFELYKVLFELDCNGYDVLSRLARQRVLIDRMLNLVNAGYLQPVMYYIRTKINSEEMDLSLTRYFVVECLEFAGPPYSLDFLEAFSPIARREGILDTMPEKASQLLLEFYDYLSAVSH</sequence>
<evidence type="ECO:0000256" key="1">
    <source>
        <dbReference type="ARBA" id="ARBA00004123"/>
    </source>
</evidence>
<keyword evidence="3" id="KW-0678">Repressor</keyword>
<dbReference type="Proteomes" id="UP000030764">
    <property type="component" value="Unassembled WGS sequence"/>
</dbReference>